<feature type="domain" description="DUF4365" evidence="1">
    <location>
        <begin position="26"/>
        <end position="176"/>
    </location>
</feature>
<evidence type="ECO:0000313" key="3">
    <source>
        <dbReference type="Proteomes" id="UP000095210"/>
    </source>
</evidence>
<dbReference type="Pfam" id="PF14280">
    <property type="entry name" value="DUF4365"/>
    <property type="match status" value="1"/>
</dbReference>
<dbReference type="RefSeq" id="WP_069846561.1">
    <property type="nucleotide sequence ID" value="NZ_CP014859.1"/>
</dbReference>
<accession>A0AAC9HLN4</accession>
<organism evidence="2 3">
    <name type="scientific">Actinoalloteichus hymeniacidonis</name>
    <dbReference type="NCBI Taxonomy" id="340345"/>
    <lineage>
        <taxon>Bacteria</taxon>
        <taxon>Bacillati</taxon>
        <taxon>Actinomycetota</taxon>
        <taxon>Actinomycetes</taxon>
        <taxon>Pseudonocardiales</taxon>
        <taxon>Pseudonocardiaceae</taxon>
        <taxon>Actinoalloteichus</taxon>
    </lineage>
</organism>
<evidence type="ECO:0000259" key="1">
    <source>
        <dbReference type="Pfam" id="PF14280"/>
    </source>
</evidence>
<dbReference type="InterPro" id="IPR025375">
    <property type="entry name" value="DUF4365"/>
</dbReference>
<dbReference type="Proteomes" id="UP000095210">
    <property type="component" value="Chromosome"/>
</dbReference>
<gene>
    <name evidence="2" type="ORF">TL08_03660</name>
</gene>
<reference evidence="3" key="1">
    <citation type="submission" date="2016-03" db="EMBL/GenBank/DDBJ databases">
        <title>Complete genome sequence of the type strain Actinoalloteichus hymeniacidonis DSM 45092.</title>
        <authorList>
            <person name="Schaffert L."/>
            <person name="Albersmeier A."/>
            <person name="Winkler A."/>
            <person name="Kalinowski J."/>
            <person name="Zotchev S."/>
            <person name="Ruckert C."/>
        </authorList>
    </citation>
    <scope>NUCLEOTIDE SEQUENCE [LARGE SCALE GENOMIC DNA]</scope>
    <source>
        <strain evidence="3">HPA177(T) (DSM 45092(T))</strain>
    </source>
</reference>
<keyword evidence="3" id="KW-1185">Reference proteome</keyword>
<dbReference type="EMBL" id="CP014859">
    <property type="protein sequence ID" value="AOS61564.1"/>
    <property type="molecule type" value="Genomic_DNA"/>
</dbReference>
<evidence type="ECO:0000313" key="2">
    <source>
        <dbReference type="EMBL" id="AOS61564.1"/>
    </source>
</evidence>
<dbReference type="KEGG" id="ahm:TL08_03660"/>
<dbReference type="AlphaFoldDB" id="A0AAC9HLN4"/>
<protein>
    <recommendedName>
        <fullName evidence="1">DUF4365 domain-containing protein</fullName>
    </recommendedName>
</protein>
<sequence>MTDVASGRELTTRGPVDGLPRNAMQEQFSLAFVRMVAAAAGCSIKSHETDYDGVDITIVDSREHKEFNYPELELQLKCTSQHGLLKDGYLAWTLERKSFLKLCNPKRFVPAFLGVLLIPEDPHRLLDLSEEGLTSESRMYWARATSLGDIVEGRANKTVRLPRDGFFDVPALQRTMNELGEGGGQ</sequence>
<name>A0AAC9HLN4_9PSEU</name>
<proteinExistence type="predicted"/>